<dbReference type="Proteomes" id="UP000247973">
    <property type="component" value="Unassembled WGS sequence"/>
</dbReference>
<reference evidence="2 3" key="1">
    <citation type="submission" date="2018-03" db="EMBL/GenBank/DDBJ databases">
        <title>Genomic Encyclopedia of Archaeal and Bacterial Type Strains, Phase II (KMG-II): from individual species to whole genera.</title>
        <authorList>
            <person name="Goeker M."/>
        </authorList>
    </citation>
    <scope>NUCLEOTIDE SEQUENCE [LARGE SCALE GENOMIC DNA]</scope>
    <source>
        <strain evidence="2 3">DSM 100214</strain>
    </source>
</reference>
<evidence type="ECO:0000313" key="3">
    <source>
        <dbReference type="Proteomes" id="UP000247973"/>
    </source>
</evidence>
<gene>
    <name evidence="2" type="ORF">CLV62_13525</name>
</gene>
<name>A0A2V3PIR0_9BACT</name>
<evidence type="ECO:0000256" key="1">
    <source>
        <dbReference type="SAM" id="MobiDB-lite"/>
    </source>
</evidence>
<sequence>MKQFVKSLQQEVQATLCRIEKKEGCQLKKTQEGIGCLEESFVRLKTFIRAYSFEDESQEILFFKEYKPGLTCHLIFYRKKYSIELSRPTGSHAGQIAYLEKELSRIRDYFDKTAGFYRYYRSGGTHLDHLYFLRCKPCIGMHLESFYDERDPSFSTIADFQVAKIQANELLEDYLKVKIRSIEQGTTSDSYPPLPAVRLSWTASKRDLMEIIYAKHFLEAFNHGKAGVKEITRYFELVFNVDLSSTAQRAWYDLTIRENPTAFLDKMREIIRQRMEDEDRKNNRNKPKDDDDDDDNI</sequence>
<dbReference type="Pfam" id="PF09357">
    <property type="entry name" value="RteC"/>
    <property type="match status" value="1"/>
</dbReference>
<organism evidence="2 3">
    <name type="scientific">Dysgonomonas alginatilytica</name>
    <dbReference type="NCBI Taxonomy" id="1605892"/>
    <lineage>
        <taxon>Bacteria</taxon>
        <taxon>Pseudomonadati</taxon>
        <taxon>Bacteroidota</taxon>
        <taxon>Bacteroidia</taxon>
        <taxon>Bacteroidales</taxon>
        <taxon>Dysgonomonadaceae</taxon>
        <taxon>Dysgonomonas</taxon>
    </lineage>
</organism>
<dbReference type="RefSeq" id="WP_110312302.1">
    <property type="nucleotide sequence ID" value="NZ_QICL01000035.1"/>
</dbReference>
<evidence type="ECO:0000313" key="2">
    <source>
        <dbReference type="EMBL" id="PXV59453.1"/>
    </source>
</evidence>
<comment type="caution">
    <text evidence="2">The sequence shown here is derived from an EMBL/GenBank/DDBJ whole genome shotgun (WGS) entry which is preliminary data.</text>
</comment>
<dbReference type="InterPro" id="IPR018534">
    <property type="entry name" value="Tet_reg_excision_RteC"/>
</dbReference>
<keyword evidence="3" id="KW-1185">Reference proteome</keyword>
<feature type="compositionally biased region" description="Basic and acidic residues" evidence="1">
    <location>
        <begin position="274"/>
        <end position="289"/>
    </location>
</feature>
<protein>
    <submittedName>
        <fullName evidence="2">RteC protein</fullName>
    </submittedName>
</protein>
<dbReference type="OrthoDB" id="790983at2"/>
<feature type="region of interest" description="Disordered" evidence="1">
    <location>
        <begin position="274"/>
        <end position="297"/>
    </location>
</feature>
<accession>A0A2V3PIR0</accession>
<dbReference type="EMBL" id="QICL01000035">
    <property type="protein sequence ID" value="PXV59453.1"/>
    <property type="molecule type" value="Genomic_DNA"/>
</dbReference>
<proteinExistence type="predicted"/>
<dbReference type="AlphaFoldDB" id="A0A2V3PIR0"/>